<proteinExistence type="predicted"/>
<organism evidence="3 5">
    <name type="scientific">Medicago truncatula</name>
    <name type="common">Barrel medic</name>
    <name type="synonym">Medicago tribuloides</name>
    <dbReference type="NCBI Taxonomy" id="3880"/>
    <lineage>
        <taxon>Eukaryota</taxon>
        <taxon>Viridiplantae</taxon>
        <taxon>Streptophyta</taxon>
        <taxon>Embryophyta</taxon>
        <taxon>Tracheophyta</taxon>
        <taxon>Spermatophyta</taxon>
        <taxon>Magnoliopsida</taxon>
        <taxon>eudicotyledons</taxon>
        <taxon>Gunneridae</taxon>
        <taxon>Pentapetalae</taxon>
        <taxon>rosids</taxon>
        <taxon>fabids</taxon>
        <taxon>Fabales</taxon>
        <taxon>Fabaceae</taxon>
        <taxon>Papilionoideae</taxon>
        <taxon>50 kb inversion clade</taxon>
        <taxon>NPAAA clade</taxon>
        <taxon>Hologalegina</taxon>
        <taxon>IRL clade</taxon>
        <taxon>Trifolieae</taxon>
        <taxon>Medicago</taxon>
    </lineage>
</organism>
<gene>
    <name evidence="3" type="ordered locus">MTR_5g085150</name>
</gene>
<dbReference type="EMBL" id="CM001221">
    <property type="protein sequence ID" value="AES99826.2"/>
    <property type="molecule type" value="Genomic_DNA"/>
</dbReference>
<feature type="compositionally biased region" description="Polar residues" evidence="2">
    <location>
        <begin position="29"/>
        <end position="40"/>
    </location>
</feature>
<evidence type="ECO:0000313" key="4">
    <source>
        <dbReference type="EnsemblPlants" id="AES99826"/>
    </source>
</evidence>
<evidence type="ECO:0000256" key="2">
    <source>
        <dbReference type="SAM" id="MobiDB-lite"/>
    </source>
</evidence>
<reference evidence="4" key="3">
    <citation type="submission" date="2015-04" db="UniProtKB">
        <authorList>
            <consortium name="EnsemblPlants"/>
        </authorList>
    </citation>
    <scope>IDENTIFICATION</scope>
    <source>
        <strain evidence="4">cv. Jemalong A17</strain>
    </source>
</reference>
<accession>G7KH83</accession>
<evidence type="ECO:0000313" key="3">
    <source>
        <dbReference type="EMBL" id="AES99826.2"/>
    </source>
</evidence>
<dbReference type="AlphaFoldDB" id="G7KH83"/>
<keyword evidence="1" id="KW-0175">Coiled coil</keyword>
<accession>A0A0C3XS38</accession>
<dbReference type="EnsemblPlants" id="AES99826">
    <property type="protein sequence ID" value="AES99826"/>
    <property type="gene ID" value="MTR_5g085150"/>
</dbReference>
<dbReference type="HOGENOM" id="CLU_088378_0_0_1"/>
<evidence type="ECO:0000313" key="5">
    <source>
        <dbReference type="Proteomes" id="UP000002051"/>
    </source>
</evidence>
<dbReference type="PaxDb" id="3880-AES99826"/>
<keyword evidence="5" id="KW-1185">Reference proteome</keyword>
<reference evidence="3 5" key="1">
    <citation type="journal article" date="2011" name="Nature">
        <title>The Medicago genome provides insight into the evolution of rhizobial symbioses.</title>
        <authorList>
            <person name="Young N.D."/>
            <person name="Debelle F."/>
            <person name="Oldroyd G.E."/>
            <person name="Geurts R."/>
            <person name="Cannon S.B."/>
            <person name="Udvardi M.K."/>
            <person name="Benedito V.A."/>
            <person name="Mayer K.F."/>
            <person name="Gouzy J."/>
            <person name="Schoof H."/>
            <person name="Van de Peer Y."/>
            <person name="Proost S."/>
            <person name="Cook D.R."/>
            <person name="Meyers B.C."/>
            <person name="Spannagl M."/>
            <person name="Cheung F."/>
            <person name="De Mita S."/>
            <person name="Krishnakumar V."/>
            <person name="Gundlach H."/>
            <person name="Zhou S."/>
            <person name="Mudge J."/>
            <person name="Bharti A.K."/>
            <person name="Murray J.D."/>
            <person name="Naoumkina M.A."/>
            <person name="Rosen B."/>
            <person name="Silverstein K.A."/>
            <person name="Tang H."/>
            <person name="Rombauts S."/>
            <person name="Zhao P.X."/>
            <person name="Zhou P."/>
            <person name="Barbe V."/>
            <person name="Bardou P."/>
            <person name="Bechner M."/>
            <person name="Bellec A."/>
            <person name="Berger A."/>
            <person name="Berges H."/>
            <person name="Bidwell S."/>
            <person name="Bisseling T."/>
            <person name="Choisne N."/>
            <person name="Couloux A."/>
            <person name="Denny R."/>
            <person name="Deshpande S."/>
            <person name="Dai X."/>
            <person name="Doyle J.J."/>
            <person name="Dudez A.M."/>
            <person name="Farmer A.D."/>
            <person name="Fouteau S."/>
            <person name="Franken C."/>
            <person name="Gibelin C."/>
            <person name="Gish J."/>
            <person name="Goldstein S."/>
            <person name="Gonzalez A.J."/>
            <person name="Green P.J."/>
            <person name="Hallab A."/>
            <person name="Hartog M."/>
            <person name="Hua A."/>
            <person name="Humphray S.J."/>
            <person name="Jeong D.H."/>
            <person name="Jing Y."/>
            <person name="Jocker A."/>
            <person name="Kenton S.M."/>
            <person name="Kim D.J."/>
            <person name="Klee K."/>
            <person name="Lai H."/>
            <person name="Lang C."/>
            <person name="Lin S."/>
            <person name="Macmil S.L."/>
            <person name="Magdelenat G."/>
            <person name="Matthews L."/>
            <person name="McCorrison J."/>
            <person name="Monaghan E.L."/>
            <person name="Mun J.H."/>
            <person name="Najar F.Z."/>
            <person name="Nicholson C."/>
            <person name="Noirot C."/>
            <person name="O'Bleness M."/>
            <person name="Paule C.R."/>
            <person name="Poulain J."/>
            <person name="Prion F."/>
            <person name="Qin B."/>
            <person name="Qu C."/>
            <person name="Retzel E.F."/>
            <person name="Riddle C."/>
            <person name="Sallet E."/>
            <person name="Samain S."/>
            <person name="Samson N."/>
            <person name="Sanders I."/>
            <person name="Saurat O."/>
            <person name="Scarpelli C."/>
            <person name="Schiex T."/>
            <person name="Segurens B."/>
            <person name="Severin A.J."/>
            <person name="Sherrier D.J."/>
            <person name="Shi R."/>
            <person name="Sims S."/>
            <person name="Singer S.R."/>
            <person name="Sinharoy S."/>
            <person name="Sterck L."/>
            <person name="Viollet A."/>
            <person name="Wang B.B."/>
            <person name="Wang K."/>
            <person name="Wang M."/>
            <person name="Wang X."/>
            <person name="Warfsmann J."/>
            <person name="Weissenbach J."/>
            <person name="White D.D."/>
            <person name="White J.D."/>
            <person name="Wiley G.B."/>
            <person name="Wincker P."/>
            <person name="Xing Y."/>
            <person name="Yang L."/>
            <person name="Yao Z."/>
            <person name="Ying F."/>
            <person name="Zhai J."/>
            <person name="Zhou L."/>
            <person name="Zuber A."/>
            <person name="Denarie J."/>
            <person name="Dixon R.A."/>
            <person name="May G.D."/>
            <person name="Schwartz D.C."/>
            <person name="Rogers J."/>
            <person name="Quetier F."/>
            <person name="Town C.D."/>
            <person name="Roe B.A."/>
        </authorList>
    </citation>
    <scope>NUCLEOTIDE SEQUENCE [LARGE SCALE GENOMIC DNA]</scope>
    <source>
        <strain evidence="3">A17</strain>
        <strain evidence="4 5">cv. Jemalong A17</strain>
    </source>
</reference>
<evidence type="ECO:0000256" key="1">
    <source>
        <dbReference type="SAM" id="Coils"/>
    </source>
</evidence>
<feature type="region of interest" description="Disordered" evidence="2">
    <location>
        <begin position="1"/>
        <end position="40"/>
    </location>
</feature>
<feature type="compositionally biased region" description="Polar residues" evidence="2">
    <location>
        <begin position="7"/>
        <end position="18"/>
    </location>
</feature>
<name>G7KH83_MEDTR</name>
<reference evidence="3 5" key="2">
    <citation type="journal article" date="2014" name="BMC Genomics">
        <title>An improved genome release (version Mt4.0) for the model legume Medicago truncatula.</title>
        <authorList>
            <person name="Tang H."/>
            <person name="Krishnakumar V."/>
            <person name="Bidwell S."/>
            <person name="Rosen B."/>
            <person name="Chan A."/>
            <person name="Zhou S."/>
            <person name="Gentzbittel L."/>
            <person name="Childs K.L."/>
            <person name="Yandell M."/>
            <person name="Gundlach H."/>
            <person name="Mayer K.F."/>
            <person name="Schwartz D.C."/>
            <person name="Town C.D."/>
        </authorList>
    </citation>
    <scope>GENOME REANNOTATION</scope>
    <source>
        <strain evidence="4 5">cv. Jemalong A17</strain>
    </source>
</reference>
<dbReference type="Proteomes" id="UP000002051">
    <property type="component" value="Chromosome 5"/>
</dbReference>
<protein>
    <submittedName>
        <fullName evidence="3 4">Uncharacterized protein</fullName>
    </submittedName>
</protein>
<feature type="coiled-coil region" evidence="1">
    <location>
        <begin position="122"/>
        <end position="156"/>
    </location>
</feature>
<sequence>MDDPIRNSPQETPTNYFQATPLKRHRPEISSTSTAPPLQYSRRSLSSSFGGVGMDDMWTSFFTEISGRGDDDFPLADLIDKHFGMEKYHEKVKELGFETALQTSLVDSTHKNFLLRVIGQKFSDIEKENKAFVEEIAELKKLVISLKDEWDKLKKTLDELNVLNVESSKSNVKLQIKEDNHWVTVDRLNAEIEELKYQNSLQYKAGFDNAVNQVIFFA</sequence>